<evidence type="ECO:0000256" key="4">
    <source>
        <dbReference type="ARBA" id="ARBA00022679"/>
    </source>
</evidence>
<dbReference type="Pfam" id="PF02086">
    <property type="entry name" value="MethyltransfD12"/>
    <property type="match status" value="1"/>
</dbReference>
<dbReference type="InterPro" id="IPR012327">
    <property type="entry name" value="MeTrfase_D12"/>
</dbReference>
<feature type="binding site" evidence="7">
    <location>
        <position position="14"/>
    </location>
    <ligand>
        <name>S-adenosyl-L-methionine</name>
        <dbReference type="ChEBI" id="CHEBI:59789"/>
    </ligand>
</feature>
<dbReference type="InterPro" id="IPR023095">
    <property type="entry name" value="Ade_MeTrfase_dom_2"/>
</dbReference>
<evidence type="ECO:0000256" key="1">
    <source>
        <dbReference type="ARBA" id="ARBA00006594"/>
    </source>
</evidence>
<dbReference type="EMBL" id="UGGQ01000006">
    <property type="protein sequence ID" value="STO16932.1"/>
    <property type="molecule type" value="Genomic_DNA"/>
</dbReference>
<dbReference type="PANTHER" id="PTHR30481:SF3">
    <property type="entry name" value="DNA ADENINE METHYLASE"/>
    <property type="match status" value="1"/>
</dbReference>
<gene>
    <name evidence="8" type="primary">dpnM</name>
    <name evidence="8" type="ORF">NCTC11819_01511</name>
</gene>
<dbReference type="RefSeq" id="WP_114991318.1">
    <property type="nucleotide sequence ID" value="NZ_CAMXYF010000002.1"/>
</dbReference>
<comment type="catalytic activity">
    <reaction evidence="6">
        <text>a 2'-deoxyadenosine in DNA + S-adenosyl-L-methionine = an N(6)-methyl-2'-deoxyadenosine in DNA + S-adenosyl-L-homocysteine + H(+)</text>
        <dbReference type="Rhea" id="RHEA:15197"/>
        <dbReference type="Rhea" id="RHEA-COMP:12418"/>
        <dbReference type="Rhea" id="RHEA-COMP:12419"/>
        <dbReference type="ChEBI" id="CHEBI:15378"/>
        <dbReference type="ChEBI" id="CHEBI:57856"/>
        <dbReference type="ChEBI" id="CHEBI:59789"/>
        <dbReference type="ChEBI" id="CHEBI:90615"/>
        <dbReference type="ChEBI" id="CHEBI:90616"/>
        <dbReference type="EC" id="2.1.1.72"/>
    </reaction>
</comment>
<dbReference type="PIRSF" id="PIRSF000398">
    <property type="entry name" value="M_m6A_EcoRV"/>
    <property type="match status" value="1"/>
</dbReference>
<comment type="similarity">
    <text evidence="1">Belongs to the N(4)/N(6)-methyltransferase family.</text>
</comment>
<dbReference type="GO" id="GO:1904047">
    <property type="term" value="F:S-adenosyl-L-methionine binding"/>
    <property type="evidence" value="ECO:0007669"/>
    <property type="project" value="TreeGrafter"/>
</dbReference>
<evidence type="ECO:0000313" key="8">
    <source>
        <dbReference type="EMBL" id="STO16932.1"/>
    </source>
</evidence>
<dbReference type="GO" id="GO:0032259">
    <property type="term" value="P:methylation"/>
    <property type="evidence" value="ECO:0007669"/>
    <property type="project" value="UniProtKB-KW"/>
</dbReference>
<dbReference type="PANTHER" id="PTHR30481">
    <property type="entry name" value="DNA ADENINE METHYLASE"/>
    <property type="match status" value="1"/>
</dbReference>
<dbReference type="Gene3D" id="3.40.50.150">
    <property type="entry name" value="Vaccinia Virus protein VP39"/>
    <property type="match status" value="1"/>
</dbReference>
<dbReference type="REBASE" id="402980">
    <property type="entry name" value="M1.Mmu11819ORF1511P"/>
</dbReference>
<evidence type="ECO:0000256" key="5">
    <source>
        <dbReference type="ARBA" id="ARBA00022691"/>
    </source>
</evidence>
<dbReference type="SUPFAM" id="SSF53335">
    <property type="entry name" value="S-adenosyl-L-methionine-dependent methyltransferases"/>
    <property type="match status" value="1"/>
</dbReference>
<dbReference type="GO" id="GO:0043565">
    <property type="term" value="F:sequence-specific DNA binding"/>
    <property type="evidence" value="ECO:0007669"/>
    <property type="project" value="TreeGrafter"/>
</dbReference>
<evidence type="ECO:0000313" key="9">
    <source>
        <dbReference type="Proteomes" id="UP000255284"/>
    </source>
</evidence>
<dbReference type="GO" id="GO:0009307">
    <property type="term" value="P:DNA restriction-modification system"/>
    <property type="evidence" value="ECO:0007669"/>
    <property type="project" value="InterPro"/>
</dbReference>
<protein>
    <recommendedName>
        <fullName evidence="2">site-specific DNA-methyltransferase (adenine-specific)</fullName>
        <ecNumber evidence="2">2.1.1.72</ecNumber>
    </recommendedName>
</protein>
<dbReference type="InterPro" id="IPR012263">
    <property type="entry name" value="M_m6A_EcoRV"/>
</dbReference>
<feature type="binding site" evidence="7">
    <location>
        <position position="190"/>
    </location>
    <ligand>
        <name>S-adenosyl-L-methionine</name>
        <dbReference type="ChEBI" id="CHEBI:59789"/>
    </ligand>
</feature>
<feature type="binding site" evidence="7">
    <location>
        <position position="55"/>
    </location>
    <ligand>
        <name>S-adenosyl-L-methionine</name>
        <dbReference type="ChEBI" id="CHEBI:59789"/>
    </ligand>
</feature>
<evidence type="ECO:0000256" key="6">
    <source>
        <dbReference type="ARBA" id="ARBA00047942"/>
    </source>
</evidence>
<reference evidence="8 9" key="1">
    <citation type="submission" date="2018-06" db="EMBL/GenBank/DDBJ databases">
        <authorList>
            <consortium name="Pathogen Informatics"/>
            <person name="Doyle S."/>
        </authorList>
    </citation>
    <scope>NUCLEOTIDE SEQUENCE [LARGE SCALE GENOMIC DNA]</scope>
    <source>
        <strain evidence="8 9">NCTC11819</strain>
    </source>
</reference>
<feature type="binding site" evidence="7">
    <location>
        <position position="10"/>
    </location>
    <ligand>
        <name>S-adenosyl-L-methionine</name>
        <dbReference type="ChEBI" id="CHEBI:59789"/>
    </ligand>
</feature>
<name>A0A378PGH7_9ACTO</name>
<dbReference type="InterPro" id="IPR029063">
    <property type="entry name" value="SAM-dependent_MTases_sf"/>
</dbReference>
<dbReference type="GO" id="GO:0009007">
    <property type="term" value="F:site-specific DNA-methyltransferase (adenine-specific) activity"/>
    <property type="evidence" value="ECO:0007669"/>
    <property type="project" value="UniProtKB-EC"/>
</dbReference>
<comment type="caution">
    <text evidence="8">The sequence shown here is derived from an EMBL/GenBank/DDBJ whole genome shotgun (WGS) entry which is preliminary data.</text>
</comment>
<keyword evidence="4 8" id="KW-0808">Transferase</keyword>
<evidence type="ECO:0000256" key="3">
    <source>
        <dbReference type="ARBA" id="ARBA00022603"/>
    </source>
</evidence>
<organism evidence="8 9">
    <name type="scientific">Mobiluncus mulieris</name>
    <dbReference type="NCBI Taxonomy" id="2052"/>
    <lineage>
        <taxon>Bacteria</taxon>
        <taxon>Bacillati</taxon>
        <taxon>Actinomycetota</taxon>
        <taxon>Actinomycetes</taxon>
        <taxon>Actinomycetales</taxon>
        <taxon>Actinomycetaceae</taxon>
        <taxon>Mobiluncus</taxon>
    </lineage>
</organism>
<dbReference type="Gene3D" id="1.10.1020.10">
    <property type="entry name" value="Adenine-specific Methyltransferase, Domain 2"/>
    <property type="match status" value="1"/>
</dbReference>
<keyword evidence="3 8" id="KW-0489">Methyltransferase</keyword>
<dbReference type="Proteomes" id="UP000255284">
    <property type="component" value="Unassembled WGS sequence"/>
</dbReference>
<evidence type="ECO:0000256" key="2">
    <source>
        <dbReference type="ARBA" id="ARBA00011900"/>
    </source>
</evidence>
<dbReference type="GeneID" id="61168438"/>
<keyword evidence="5" id="KW-0949">S-adenosyl-L-methionine</keyword>
<dbReference type="PRINTS" id="PR00505">
    <property type="entry name" value="D12N6MTFRASE"/>
</dbReference>
<dbReference type="AlphaFoldDB" id="A0A378PGH7"/>
<evidence type="ECO:0000256" key="7">
    <source>
        <dbReference type="PIRSR" id="PIRSR000398-1"/>
    </source>
</evidence>
<proteinExistence type="inferred from homology"/>
<dbReference type="NCBIfam" id="TIGR00571">
    <property type="entry name" value="dam"/>
    <property type="match status" value="1"/>
</dbReference>
<dbReference type="EC" id="2.1.1.72" evidence="2"/>
<dbReference type="GO" id="GO:0006298">
    <property type="term" value="P:mismatch repair"/>
    <property type="evidence" value="ECO:0007669"/>
    <property type="project" value="TreeGrafter"/>
</dbReference>
<sequence>MSVAEPVVKWAGGKRQLLDTILARAPRRYRHYFEPFFGGGAVFFGLQPTRVTLNDINTALMSLYRRIQRDPEGVISAVGELDAGIPADKALAKEYFYALRGRYNELIARENYGLESDALMLFLNKHCFNGLYRVNSKGQFNVPFNGSLRGSFDESNIRAVSQALQGATLLNTDFEQACAEATEGDFVFLDSPYAPLKTDTFQDYTKEGFSLGDHERLAALFRELHKRSCFVMLTNHDTPLIRELYAGYHLEVVSVRRAINSDATKRSGTEVIITNFGEY</sequence>
<accession>A0A378PGH7</accession>
<dbReference type="REBASE" id="402982">
    <property type="entry name" value="M2.Mmu11497ORF2133P"/>
</dbReference>